<sequence length="485" mass="50741">MTRAARTAAVIGSGPNGLAAAVTLARAGISVTVFDAADTIGGGTRTAESVMPGVVHDTCSAIHPMAFASAFFREFRLAEKVEFVVPEASYAHPLEGREAAIAYRDLDRTVAELGVDGAAYGRLMRPLVDRAGGVFDFALGGSMVRVPRDPIATVLTGLAAVRQGSPLWNLGFSDEAAPALISGVAAHSIGRMPALGTSAIGLVLAVAGHVGGWPVPVGGSAAISRALADDLLAHGGQIETGRRIRDIAELGDYDVHVFDTSARALTEIAHSKLPGGYLRTLDRFRFGNAAAKVDLVLDGPIPWADARIAQTPTVHLGGTRAEVAEAEGMVARGRHPEHPYVLLAQPTEFDPGRNPAEFNAVWSYTHVPRGSTVDVTERVLAQLERFAPGVRERVIGVKCTPAAELGEYNANYVGGDISSGAVQLGQLLARPVLSPEPWRTPGEGIYLASSAASPGPGVHGLGGWYAARSALKHSFRIDPQSVSLE</sequence>
<dbReference type="Gene3D" id="3.50.50.60">
    <property type="entry name" value="FAD/NAD(P)-binding domain"/>
    <property type="match status" value="1"/>
</dbReference>
<name>A0ABY4MXA0_9MICO</name>
<dbReference type="InterPro" id="IPR036188">
    <property type="entry name" value="FAD/NAD-bd_sf"/>
</dbReference>
<dbReference type="EMBL" id="CP097160">
    <property type="protein sequence ID" value="UQN15050.1"/>
    <property type="molecule type" value="Genomic_DNA"/>
</dbReference>
<dbReference type="SUPFAM" id="SSF51905">
    <property type="entry name" value="FAD/NAD(P)-binding domain"/>
    <property type="match status" value="1"/>
</dbReference>
<organism evidence="1">
    <name type="scientific">Gulosibacter sediminis</name>
    <dbReference type="NCBI Taxonomy" id="1729695"/>
    <lineage>
        <taxon>Bacteria</taxon>
        <taxon>Bacillati</taxon>
        <taxon>Actinomycetota</taxon>
        <taxon>Actinomycetes</taxon>
        <taxon>Micrococcales</taxon>
        <taxon>Microbacteriaceae</taxon>
        <taxon>Gulosibacter</taxon>
    </lineage>
</organism>
<accession>A0ABY4MXA0</accession>
<gene>
    <name evidence="1" type="ORF">M3M28_00865</name>
</gene>
<dbReference type="PRINTS" id="PR00419">
    <property type="entry name" value="ADXRDTASE"/>
</dbReference>
<evidence type="ECO:0000313" key="1">
    <source>
        <dbReference type="EMBL" id="UQN15050.1"/>
    </source>
</evidence>
<proteinExistence type="predicted"/>
<dbReference type="PANTHER" id="PTHR10668:SF105">
    <property type="entry name" value="DEHYDROGENASE-RELATED"/>
    <property type="match status" value="1"/>
</dbReference>
<reference evidence="1" key="1">
    <citation type="submission" date="2022-05" db="EMBL/GenBank/DDBJ databases">
        <title>Complete genome sequence of toluene-degrading Gulosibacter sediminis strain ACHW.36C.</title>
        <authorList>
            <person name="Wai A.C."/>
            <person name="Lai G.K."/>
            <person name="Griffin S.D."/>
            <person name="Leung F.C."/>
        </authorList>
    </citation>
    <scope>NUCLEOTIDE SEQUENCE [LARGE SCALE GENOMIC DNA]</scope>
    <source>
        <strain evidence="1">ACHW.36C</strain>
    </source>
</reference>
<dbReference type="PANTHER" id="PTHR10668">
    <property type="entry name" value="PHYTOENE DEHYDROGENASE"/>
    <property type="match status" value="1"/>
</dbReference>
<protein>
    <submittedName>
        <fullName evidence="1">NAD(P)/FAD-dependent oxidoreductase</fullName>
    </submittedName>
</protein>
<dbReference type="Pfam" id="PF13450">
    <property type="entry name" value="NAD_binding_8"/>
    <property type="match status" value="1"/>
</dbReference>